<reference evidence="1" key="2">
    <citation type="submission" date="2021-08" db="EMBL/GenBank/DDBJ databases">
        <authorList>
            <person name="Eriksson T."/>
        </authorList>
    </citation>
    <scope>NUCLEOTIDE SEQUENCE</scope>
    <source>
        <strain evidence="1">Stoneville</strain>
        <tissue evidence="1">Whole head</tissue>
    </source>
</reference>
<name>A0A8J6HU92_TENMO</name>
<accession>A0A8J6HU92</accession>
<dbReference type="PANTHER" id="PTHR46060:SF1">
    <property type="entry name" value="MARINER MOS1 TRANSPOSASE-LIKE PROTEIN"/>
    <property type="match status" value="1"/>
</dbReference>
<organism evidence="1 2">
    <name type="scientific">Tenebrio molitor</name>
    <name type="common">Yellow mealworm beetle</name>
    <dbReference type="NCBI Taxonomy" id="7067"/>
    <lineage>
        <taxon>Eukaryota</taxon>
        <taxon>Metazoa</taxon>
        <taxon>Ecdysozoa</taxon>
        <taxon>Arthropoda</taxon>
        <taxon>Hexapoda</taxon>
        <taxon>Insecta</taxon>
        <taxon>Pterygota</taxon>
        <taxon>Neoptera</taxon>
        <taxon>Endopterygota</taxon>
        <taxon>Coleoptera</taxon>
        <taxon>Polyphaga</taxon>
        <taxon>Cucujiformia</taxon>
        <taxon>Tenebrionidae</taxon>
        <taxon>Tenebrio</taxon>
    </lineage>
</organism>
<dbReference type="Proteomes" id="UP000719412">
    <property type="component" value="Unassembled WGS sequence"/>
</dbReference>
<proteinExistence type="predicted"/>
<sequence>MYLNLDHAAEKAISLSGSYTIHHTVIKYKLKLDHEGKTRLFSALIRKLPCVDIYPDVNSSALEALPADKSDGQSFLALTPCLLQNSPQVDEAGESLLERLSNFFIWKEKRQQKSNQGRPETATAPEIVDKIHDVVLADRRIKVHEIAKAVRMSDERAFDILHNEFDLKKLSARCVPRLLSPEQNRVQAQTPAECLEIFQRNPMDFKKRFVTMDETWIYHYTGCVLKKRRSHISVIYDLI</sequence>
<protein>
    <submittedName>
        <fullName evidence="1">Uncharacterized protein</fullName>
    </submittedName>
</protein>
<comment type="caution">
    <text evidence="1">The sequence shown here is derived from an EMBL/GenBank/DDBJ whole genome shotgun (WGS) entry which is preliminary data.</text>
</comment>
<dbReference type="EMBL" id="JABDTM020005024">
    <property type="protein sequence ID" value="KAH0821986.1"/>
    <property type="molecule type" value="Genomic_DNA"/>
</dbReference>
<keyword evidence="2" id="KW-1185">Reference proteome</keyword>
<gene>
    <name evidence="1" type="ORF">GEV33_000805</name>
</gene>
<dbReference type="PANTHER" id="PTHR46060">
    <property type="entry name" value="MARINER MOS1 TRANSPOSASE-LIKE PROTEIN"/>
    <property type="match status" value="1"/>
</dbReference>
<dbReference type="AlphaFoldDB" id="A0A8J6HU92"/>
<reference evidence="1" key="1">
    <citation type="journal article" date="2020" name="J Insects Food Feed">
        <title>The yellow mealworm (Tenebrio molitor) genome: a resource for the emerging insects as food and feed industry.</title>
        <authorList>
            <person name="Eriksson T."/>
            <person name="Andere A."/>
            <person name="Kelstrup H."/>
            <person name="Emery V."/>
            <person name="Picard C."/>
        </authorList>
    </citation>
    <scope>NUCLEOTIDE SEQUENCE</scope>
    <source>
        <strain evidence="1">Stoneville</strain>
        <tissue evidence="1">Whole head</tissue>
    </source>
</reference>
<dbReference type="InterPro" id="IPR052709">
    <property type="entry name" value="Transposase-MT_Hybrid"/>
</dbReference>
<evidence type="ECO:0000313" key="2">
    <source>
        <dbReference type="Proteomes" id="UP000719412"/>
    </source>
</evidence>
<evidence type="ECO:0000313" key="1">
    <source>
        <dbReference type="EMBL" id="KAH0821986.1"/>
    </source>
</evidence>